<dbReference type="PANTHER" id="PTHR33395:SF22">
    <property type="entry name" value="REVERSE TRANSCRIPTASE DOMAIN-CONTAINING PROTEIN"/>
    <property type="match status" value="1"/>
</dbReference>
<proteinExistence type="predicted"/>
<dbReference type="PANTHER" id="PTHR33395">
    <property type="entry name" value="TRANSCRIPTASE, PUTATIVE-RELATED-RELATED"/>
    <property type="match status" value="1"/>
</dbReference>
<dbReference type="GO" id="GO:0007508">
    <property type="term" value="P:larval heart development"/>
    <property type="evidence" value="ECO:0007669"/>
    <property type="project" value="TreeGrafter"/>
</dbReference>
<dbReference type="InterPro" id="IPR036691">
    <property type="entry name" value="Endo/exonu/phosph_ase_sf"/>
</dbReference>
<dbReference type="GO" id="GO:0003824">
    <property type="term" value="F:catalytic activity"/>
    <property type="evidence" value="ECO:0007669"/>
    <property type="project" value="InterPro"/>
</dbReference>
<dbReference type="GeneID" id="119742770"/>
<dbReference type="OrthoDB" id="6143588at2759"/>
<dbReference type="SUPFAM" id="SSF56219">
    <property type="entry name" value="DNase I-like"/>
    <property type="match status" value="1"/>
</dbReference>
<dbReference type="EnsemblMetazoa" id="XM_038218939.1">
    <property type="protein sequence ID" value="XP_038074867.1"/>
    <property type="gene ID" value="LOC119742770"/>
</dbReference>
<dbReference type="GO" id="GO:0031012">
    <property type="term" value="C:extracellular matrix"/>
    <property type="evidence" value="ECO:0007669"/>
    <property type="project" value="TreeGrafter"/>
</dbReference>
<evidence type="ECO:0000313" key="3">
    <source>
        <dbReference type="Proteomes" id="UP000887568"/>
    </source>
</evidence>
<keyword evidence="3" id="KW-1185">Reference proteome</keyword>
<dbReference type="RefSeq" id="XP_038074867.1">
    <property type="nucleotide sequence ID" value="XM_038218939.1"/>
</dbReference>
<sequence length="506" mass="57309">MLETEDPDVIAGTETWLHDSVYSSEFLPSSYQIFRNDRQTDTSGGGVFLAIKSNLMAKEEPDLNTNCESVWASIHIKGNPTLYLGAFYRRHFGSTATNQVYLKELDAAISKLTNNCQIILAGDFNLPDVDWVKTYFTPGGRYPALSKQMIDIAQDHNLHQVVTSPTREDNILDLVFTNIPSLVQNVNILPGISDHDIVSVEILTSSKRIRQPRRKIFLFKKGNFDKIKEDINEYADSISKEVYSAQSTDTLWLGFKHALTTAMERHIPTKMTSTNSSLPWFKQSHKCIMRRKRKAYDKARSTGATSDWEIFRQLRRLLDRTLRKSRSKHLLDLGENLTSNNTKPFWRYIKSLRQSSTGVSTLNTAKGIATTPIDKANALNSHFQSIFTKENCDNIPNLDSPKFQQMSPIIITTAGIKKLLKELKPQKAPGPDGILPTILKECADSVAPLLQQIFQKSIDTGELPDDWLRANVSPIFKKGNRSDPSNFRPNFTDIHPLQVARTYYPL</sequence>
<feature type="domain" description="Endonuclease/exonuclease/phosphatase" evidence="1">
    <location>
        <begin position="97"/>
        <end position="198"/>
    </location>
</feature>
<protein>
    <recommendedName>
        <fullName evidence="1">Endonuclease/exonuclease/phosphatase domain-containing protein</fullName>
    </recommendedName>
</protein>
<name>A0A914BHF6_PATMI</name>
<dbReference type="OMA" id="PAITHIF"/>
<dbReference type="InterPro" id="IPR005135">
    <property type="entry name" value="Endo/exonuclease/phosphatase"/>
</dbReference>
<evidence type="ECO:0000259" key="1">
    <source>
        <dbReference type="Pfam" id="PF14529"/>
    </source>
</evidence>
<reference evidence="2" key="1">
    <citation type="submission" date="2022-11" db="UniProtKB">
        <authorList>
            <consortium name="EnsemblMetazoa"/>
        </authorList>
    </citation>
    <scope>IDENTIFICATION</scope>
</reference>
<organism evidence="2 3">
    <name type="scientific">Patiria miniata</name>
    <name type="common">Bat star</name>
    <name type="synonym">Asterina miniata</name>
    <dbReference type="NCBI Taxonomy" id="46514"/>
    <lineage>
        <taxon>Eukaryota</taxon>
        <taxon>Metazoa</taxon>
        <taxon>Echinodermata</taxon>
        <taxon>Eleutherozoa</taxon>
        <taxon>Asterozoa</taxon>
        <taxon>Asteroidea</taxon>
        <taxon>Valvatacea</taxon>
        <taxon>Valvatida</taxon>
        <taxon>Asterinidae</taxon>
        <taxon>Patiria</taxon>
    </lineage>
</organism>
<dbReference type="Gene3D" id="3.60.10.10">
    <property type="entry name" value="Endonuclease/exonuclease/phosphatase"/>
    <property type="match status" value="1"/>
</dbReference>
<evidence type="ECO:0000313" key="2">
    <source>
        <dbReference type="EnsemblMetazoa" id="XP_038074867.1"/>
    </source>
</evidence>
<accession>A0A914BHF6</accession>
<dbReference type="Pfam" id="PF14529">
    <property type="entry name" value="Exo_endo_phos_2"/>
    <property type="match status" value="1"/>
</dbReference>
<dbReference type="GO" id="GO:0061343">
    <property type="term" value="P:cell adhesion involved in heart morphogenesis"/>
    <property type="evidence" value="ECO:0007669"/>
    <property type="project" value="TreeGrafter"/>
</dbReference>
<dbReference type="AlphaFoldDB" id="A0A914BHF6"/>
<dbReference type="Proteomes" id="UP000887568">
    <property type="component" value="Unplaced"/>
</dbReference>